<dbReference type="EMBL" id="JAUSQW010000001">
    <property type="protein sequence ID" value="MDP9800972.1"/>
    <property type="molecule type" value="Genomic_DNA"/>
</dbReference>
<name>A0ABT9NBD1_9ACTO</name>
<reference evidence="2 3" key="1">
    <citation type="submission" date="2023-07" db="EMBL/GenBank/DDBJ databases">
        <title>Sequencing the genomes of 1000 actinobacteria strains.</title>
        <authorList>
            <person name="Klenk H.-P."/>
        </authorList>
    </citation>
    <scope>NUCLEOTIDE SEQUENCE [LARGE SCALE GENOMIC DNA]</scope>
    <source>
        <strain evidence="2 3">DSM 102162</strain>
    </source>
</reference>
<proteinExistence type="predicted"/>
<feature type="region of interest" description="Disordered" evidence="1">
    <location>
        <begin position="34"/>
        <end position="56"/>
    </location>
</feature>
<dbReference type="Pfam" id="PF05973">
    <property type="entry name" value="Gp49"/>
    <property type="match status" value="1"/>
</dbReference>
<protein>
    <recommendedName>
        <fullName evidence="4">Diaminopimelate decarboxylase</fullName>
    </recommendedName>
</protein>
<sequence length="113" mass="13043">MKQVEDWLLNLTDDDYDLVAAAITRLETAGPALGRPTADHIKASRHHNMKELRPGSRGRSKIRILFAFDPHRQAVLLIAGDKADKWSEWYKTNIPRADALFDEWLLQLKTYEE</sequence>
<keyword evidence="3" id="KW-1185">Reference proteome</keyword>
<evidence type="ECO:0000256" key="1">
    <source>
        <dbReference type="SAM" id="MobiDB-lite"/>
    </source>
</evidence>
<evidence type="ECO:0008006" key="4">
    <source>
        <dbReference type="Google" id="ProtNLM"/>
    </source>
</evidence>
<dbReference type="Proteomes" id="UP001235966">
    <property type="component" value="Unassembled WGS sequence"/>
</dbReference>
<evidence type="ECO:0000313" key="2">
    <source>
        <dbReference type="EMBL" id="MDP9800972.1"/>
    </source>
</evidence>
<organism evidence="2 3">
    <name type="scientific">Arcanobacterium wilhelmae</name>
    <dbReference type="NCBI Taxonomy" id="1803177"/>
    <lineage>
        <taxon>Bacteria</taxon>
        <taxon>Bacillati</taxon>
        <taxon>Actinomycetota</taxon>
        <taxon>Actinomycetes</taxon>
        <taxon>Actinomycetales</taxon>
        <taxon>Actinomycetaceae</taxon>
        <taxon>Arcanobacterium</taxon>
    </lineage>
</organism>
<evidence type="ECO:0000313" key="3">
    <source>
        <dbReference type="Proteomes" id="UP001235966"/>
    </source>
</evidence>
<comment type="caution">
    <text evidence="2">The sequence shown here is derived from an EMBL/GenBank/DDBJ whole genome shotgun (WGS) entry which is preliminary data.</text>
</comment>
<gene>
    <name evidence="2" type="ORF">J2S49_001048</name>
</gene>
<dbReference type="InterPro" id="IPR009241">
    <property type="entry name" value="HigB-like"/>
</dbReference>
<accession>A0ABT9NBD1</accession>